<dbReference type="PANTHER" id="PTHR11228">
    <property type="entry name" value="RADICAL SAM DOMAIN PROTEIN"/>
    <property type="match status" value="1"/>
</dbReference>
<evidence type="ECO:0000259" key="9">
    <source>
        <dbReference type="PROSITE" id="PS51918"/>
    </source>
</evidence>
<dbReference type="InterPro" id="IPR023885">
    <property type="entry name" value="4Fe4S-binding_SPASM_dom"/>
</dbReference>
<dbReference type="SFLD" id="SFLDS00029">
    <property type="entry name" value="Radical_SAM"/>
    <property type="match status" value="1"/>
</dbReference>
<keyword evidence="5 8" id="KW-0560">Oxidoreductase</keyword>
<dbReference type="SFLD" id="SFLDG01386">
    <property type="entry name" value="main_SPASM_domain-containing"/>
    <property type="match status" value="1"/>
</dbReference>
<comment type="similarity">
    <text evidence="8">Belongs to the radical SAM superfamily. PqqE family.</text>
</comment>
<evidence type="ECO:0000256" key="2">
    <source>
        <dbReference type="ARBA" id="ARBA00022691"/>
    </source>
</evidence>
<keyword evidence="2 8" id="KW-0949">S-adenosyl-L-methionine</keyword>
<protein>
    <recommendedName>
        <fullName evidence="8">PqqA peptide cyclase</fullName>
        <ecNumber evidence="8">1.21.98.4</ecNumber>
    </recommendedName>
    <alternativeName>
        <fullName evidence="8">Coenzyme PQQ synthesis protein E</fullName>
    </alternativeName>
</protein>
<feature type="binding site" evidence="8">
    <location>
        <position position="35"/>
    </location>
    <ligand>
        <name>[4Fe-4S] cluster</name>
        <dbReference type="ChEBI" id="CHEBI:49883"/>
        <note>4Fe-4S-S-AdoMet</note>
    </ligand>
</feature>
<comment type="subunit">
    <text evidence="8">Interacts with PqqD. The interaction is necessary for activity of PqqE.</text>
</comment>
<dbReference type="InterPro" id="IPR050377">
    <property type="entry name" value="Radical_SAM_PqqE_MftC-like"/>
</dbReference>
<comment type="pathway">
    <text evidence="8">Cofactor biosynthesis; pyrroloquinoline quinone biosynthesis.</text>
</comment>
<keyword evidence="11" id="KW-1185">Reference proteome</keyword>
<dbReference type="InterPro" id="IPR006638">
    <property type="entry name" value="Elp3/MiaA/NifB-like_rSAM"/>
</dbReference>
<comment type="cofactor">
    <cofactor evidence="8">
        <name>[4Fe-4S] cluster</name>
        <dbReference type="ChEBI" id="CHEBI:49883"/>
    </cofactor>
    <text evidence="8">Binds 1 [4Fe-4S] cluster. The cluster is coordinated with 3 cysteines and an exchangeable S-adenosyl-L-methionine.</text>
</comment>
<reference evidence="10 11" key="1">
    <citation type="submission" date="2021-12" db="EMBL/GenBank/DDBJ databases">
        <title>Discovery of the Pendulisporaceae a myxobacterial family with distinct sporulation behavior and unique specialized metabolism.</title>
        <authorList>
            <person name="Garcia R."/>
            <person name="Popoff A."/>
            <person name="Bader C.D."/>
            <person name="Loehr J."/>
            <person name="Walesch S."/>
            <person name="Walt C."/>
            <person name="Boldt J."/>
            <person name="Bunk B."/>
            <person name="Haeckl F.J.F.P.J."/>
            <person name="Gunesch A.P."/>
            <person name="Birkelbach J."/>
            <person name="Nuebel U."/>
            <person name="Pietschmann T."/>
            <person name="Bach T."/>
            <person name="Mueller R."/>
        </authorList>
    </citation>
    <scope>NUCLEOTIDE SEQUENCE [LARGE SCALE GENOMIC DNA]</scope>
    <source>
        <strain evidence="10 11">MSr11954</strain>
    </source>
</reference>
<dbReference type="InterPro" id="IPR007197">
    <property type="entry name" value="rSAM"/>
</dbReference>
<feature type="binding site" evidence="8">
    <location>
        <position position="38"/>
    </location>
    <ligand>
        <name>[4Fe-4S] cluster</name>
        <dbReference type="ChEBI" id="CHEBI:49883"/>
        <note>4Fe-4S-S-AdoMet</note>
    </ligand>
</feature>
<dbReference type="EMBL" id="CP089984">
    <property type="protein sequence ID" value="WXB15531.1"/>
    <property type="molecule type" value="Genomic_DNA"/>
</dbReference>
<proteinExistence type="inferred from homology"/>
<dbReference type="Pfam" id="PF04055">
    <property type="entry name" value="Radical_SAM"/>
    <property type="match status" value="1"/>
</dbReference>
<feature type="binding site" evidence="8">
    <location>
        <position position="31"/>
    </location>
    <ligand>
        <name>[4Fe-4S] cluster</name>
        <dbReference type="ChEBI" id="CHEBI:49883"/>
        <note>4Fe-4S-S-AdoMet</note>
    </ligand>
</feature>
<dbReference type="Pfam" id="PF13186">
    <property type="entry name" value="SPASM"/>
    <property type="match status" value="1"/>
</dbReference>
<evidence type="ECO:0000256" key="5">
    <source>
        <dbReference type="ARBA" id="ARBA00023002"/>
    </source>
</evidence>
<dbReference type="EC" id="1.21.98.4" evidence="8"/>
<evidence type="ECO:0000313" key="11">
    <source>
        <dbReference type="Proteomes" id="UP001370348"/>
    </source>
</evidence>
<keyword evidence="6 8" id="KW-0408">Iron</keyword>
<evidence type="ECO:0000256" key="4">
    <source>
        <dbReference type="ARBA" id="ARBA00022905"/>
    </source>
</evidence>
<dbReference type="SFLD" id="SFLDG01067">
    <property type="entry name" value="SPASM/twitch_domain_containing"/>
    <property type="match status" value="1"/>
</dbReference>
<dbReference type="PIRSF" id="PIRSF037420">
    <property type="entry name" value="PQQ_syn_pqqE"/>
    <property type="match status" value="1"/>
</dbReference>
<dbReference type="Proteomes" id="UP001370348">
    <property type="component" value="Chromosome"/>
</dbReference>
<dbReference type="SMART" id="SM00729">
    <property type="entry name" value="Elp3"/>
    <property type="match status" value="1"/>
</dbReference>
<feature type="domain" description="Radical SAM core" evidence="9">
    <location>
        <begin position="17"/>
        <end position="228"/>
    </location>
</feature>
<dbReference type="InterPro" id="IPR011843">
    <property type="entry name" value="PQQ_synth_PqqE_bac"/>
</dbReference>
<name>A0ABZ2LX78_9BACT</name>
<accession>A0ABZ2LX78</accession>
<evidence type="ECO:0000256" key="3">
    <source>
        <dbReference type="ARBA" id="ARBA00022723"/>
    </source>
</evidence>
<dbReference type="SFLD" id="SFLDF00280">
    <property type="entry name" value="coenzyme_PQQ_synthesis_protein"/>
    <property type="match status" value="1"/>
</dbReference>
<organism evidence="10 11">
    <name type="scientific">Pendulispora albinea</name>
    <dbReference type="NCBI Taxonomy" id="2741071"/>
    <lineage>
        <taxon>Bacteria</taxon>
        <taxon>Pseudomonadati</taxon>
        <taxon>Myxococcota</taxon>
        <taxon>Myxococcia</taxon>
        <taxon>Myxococcales</taxon>
        <taxon>Sorangiineae</taxon>
        <taxon>Pendulisporaceae</taxon>
        <taxon>Pendulispora</taxon>
    </lineage>
</organism>
<keyword evidence="1 8" id="KW-0004">4Fe-4S</keyword>
<gene>
    <name evidence="8 10" type="primary">pqqE</name>
    <name evidence="10" type="ORF">LZC94_47885</name>
</gene>
<evidence type="ECO:0000256" key="1">
    <source>
        <dbReference type="ARBA" id="ARBA00022485"/>
    </source>
</evidence>
<dbReference type="InterPro" id="IPR017200">
    <property type="entry name" value="PqqE-like"/>
</dbReference>
<dbReference type="NCBIfam" id="TIGR02109">
    <property type="entry name" value="PQQ_syn_pqqE"/>
    <property type="match status" value="1"/>
</dbReference>
<dbReference type="InterPro" id="IPR013785">
    <property type="entry name" value="Aldolase_TIM"/>
</dbReference>
<evidence type="ECO:0000256" key="6">
    <source>
        <dbReference type="ARBA" id="ARBA00023004"/>
    </source>
</evidence>
<comment type="function">
    <text evidence="8">Catalyzes the cross-linking of a glutamate residue and a tyrosine residue in the PqqA protein as part of the biosynthesis of pyrroloquinoline quinone (PQQ).</text>
</comment>
<dbReference type="CDD" id="cd01335">
    <property type="entry name" value="Radical_SAM"/>
    <property type="match status" value="1"/>
</dbReference>
<dbReference type="RefSeq" id="WP_394825161.1">
    <property type="nucleotide sequence ID" value="NZ_CP089984.1"/>
</dbReference>
<dbReference type="PROSITE" id="PS51918">
    <property type="entry name" value="RADICAL_SAM"/>
    <property type="match status" value="1"/>
</dbReference>
<evidence type="ECO:0000256" key="8">
    <source>
        <dbReference type="HAMAP-Rule" id="MF_00660"/>
    </source>
</evidence>
<evidence type="ECO:0000256" key="7">
    <source>
        <dbReference type="ARBA" id="ARBA00023014"/>
    </source>
</evidence>
<dbReference type="NCBIfam" id="TIGR04085">
    <property type="entry name" value="rSAM_more_4Fe4S"/>
    <property type="match status" value="1"/>
</dbReference>
<keyword evidence="3 8" id="KW-0479">Metal-binding</keyword>
<evidence type="ECO:0000313" key="10">
    <source>
        <dbReference type="EMBL" id="WXB15531.1"/>
    </source>
</evidence>
<dbReference type="HAMAP" id="MF_00660">
    <property type="entry name" value="PqqE"/>
    <property type="match status" value="1"/>
</dbReference>
<dbReference type="PANTHER" id="PTHR11228:SF7">
    <property type="entry name" value="PQQA PEPTIDE CYCLASE"/>
    <property type="match status" value="1"/>
</dbReference>
<dbReference type="InterPro" id="IPR058240">
    <property type="entry name" value="rSAM_sf"/>
</dbReference>
<keyword evidence="7 8" id="KW-0411">Iron-sulfur</keyword>
<dbReference type="Gene3D" id="3.20.20.70">
    <property type="entry name" value="Aldolase class I"/>
    <property type="match status" value="1"/>
</dbReference>
<sequence>MSQAFEGHDGNAGTHGAPRPYTLIAELTYRCALKCPYCSNPTDLRAHRQELTTAEWLRALEDAEALGVVQVHFSGGEPLARKDLEPIVQRARELGLYSNLVTSGVPLARERLVGLKAAGIDHVQVSFQGTKAELADAIAGYEGHEQKLRVARWVKELGLPLTINVVLHRANLEEVEAIIDLAENLGADRVELANTQYHAWAMSNRDALLPSPEQLESASAVAARAKARLRGKMDVLFVKPDYFSSTPKACMDGWARRFVHMTPDGFVLPCHAAMEIKTLSFESVRQRPLGDIWTDSPALRAYRGDAWMPEPCKSCERKTIDFGGCRCQAFALTGDPDATDPVCALSPHHDLVLAARATAKPRRYLYRG</sequence>
<comment type="catalytic activity">
    <reaction evidence="8">
        <text>[PQQ precursor protein] + S-adenosyl-L-methionine = E-Y cross-linked-[PQQ precursor protein] + 5'-deoxyadenosine + L-methionine + H(+)</text>
        <dbReference type="Rhea" id="RHEA:56836"/>
        <dbReference type="Rhea" id="RHEA-COMP:14800"/>
        <dbReference type="Rhea" id="RHEA-COMP:14801"/>
        <dbReference type="ChEBI" id="CHEBI:15378"/>
        <dbReference type="ChEBI" id="CHEBI:17319"/>
        <dbReference type="ChEBI" id="CHEBI:57844"/>
        <dbReference type="ChEBI" id="CHEBI:59789"/>
        <dbReference type="ChEBI" id="CHEBI:141026"/>
        <dbReference type="ChEBI" id="CHEBI:141027"/>
        <dbReference type="EC" id="1.21.98.4"/>
    </reaction>
</comment>
<dbReference type="CDD" id="cd21119">
    <property type="entry name" value="SPASM_PqqE"/>
    <property type="match status" value="1"/>
</dbReference>
<keyword evidence="4 8" id="KW-0884">PQQ biosynthesis</keyword>
<dbReference type="SUPFAM" id="SSF102114">
    <property type="entry name" value="Radical SAM enzymes"/>
    <property type="match status" value="1"/>
</dbReference>